<reference evidence="2 3" key="1">
    <citation type="journal article" date="2013" name="Front. Plant Sci.">
        <title>The Reference Genome of the Halophytic Plant Eutrema salsugineum.</title>
        <authorList>
            <person name="Yang R."/>
            <person name="Jarvis D.E."/>
            <person name="Chen H."/>
            <person name="Beilstein M.A."/>
            <person name="Grimwood J."/>
            <person name="Jenkins J."/>
            <person name="Shu S."/>
            <person name="Prochnik S."/>
            <person name="Xin M."/>
            <person name="Ma C."/>
            <person name="Schmutz J."/>
            <person name="Wing R.A."/>
            <person name="Mitchell-Olds T."/>
            <person name="Schumaker K.S."/>
            <person name="Wang X."/>
        </authorList>
    </citation>
    <scope>NUCLEOTIDE SEQUENCE [LARGE SCALE GENOMIC DNA]</scope>
</reference>
<evidence type="ECO:0000313" key="2">
    <source>
        <dbReference type="EMBL" id="ESQ45399.1"/>
    </source>
</evidence>
<dbReference type="EMBL" id="KI517435">
    <property type="protein sequence ID" value="ESQ45399.1"/>
    <property type="molecule type" value="Genomic_DNA"/>
</dbReference>
<dbReference type="KEGG" id="eus:EUTSA_v10010881mg"/>
<evidence type="ECO:0000313" key="3">
    <source>
        <dbReference type="Proteomes" id="UP000030689"/>
    </source>
</evidence>
<sequence>MRDERTMAEATMSDADYDGVSDEGNERETKEEIGRNQRFSVRPISLATAINQVFQKNGGIAELLIVNGFLFV</sequence>
<organism evidence="2 3">
    <name type="scientific">Eutrema salsugineum</name>
    <name type="common">Saltwater cress</name>
    <name type="synonym">Sisymbrium salsugineum</name>
    <dbReference type="NCBI Taxonomy" id="72664"/>
    <lineage>
        <taxon>Eukaryota</taxon>
        <taxon>Viridiplantae</taxon>
        <taxon>Streptophyta</taxon>
        <taxon>Embryophyta</taxon>
        <taxon>Tracheophyta</taxon>
        <taxon>Spermatophyta</taxon>
        <taxon>Magnoliopsida</taxon>
        <taxon>eudicotyledons</taxon>
        <taxon>Gunneridae</taxon>
        <taxon>Pentapetalae</taxon>
        <taxon>rosids</taxon>
        <taxon>malvids</taxon>
        <taxon>Brassicales</taxon>
        <taxon>Brassicaceae</taxon>
        <taxon>Eutremeae</taxon>
        <taxon>Eutrema</taxon>
    </lineage>
</organism>
<dbReference type="Proteomes" id="UP000030689">
    <property type="component" value="Unassembled WGS sequence"/>
</dbReference>
<dbReference type="AlphaFoldDB" id="V4LNQ1"/>
<protein>
    <submittedName>
        <fullName evidence="2">Uncharacterized protein</fullName>
    </submittedName>
</protein>
<keyword evidence="3" id="KW-1185">Reference proteome</keyword>
<feature type="compositionally biased region" description="Basic and acidic residues" evidence="1">
    <location>
        <begin position="24"/>
        <end position="35"/>
    </location>
</feature>
<name>V4LNQ1_EUTSA</name>
<proteinExistence type="predicted"/>
<evidence type="ECO:0000256" key="1">
    <source>
        <dbReference type="SAM" id="MobiDB-lite"/>
    </source>
</evidence>
<feature type="region of interest" description="Disordered" evidence="1">
    <location>
        <begin position="1"/>
        <end position="36"/>
    </location>
</feature>
<accession>V4LNQ1</accession>
<gene>
    <name evidence="2" type="ORF">EUTSA_v10010881mg</name>
</gene>
<dbReference type="Gramene" id="ESQ45399">
    <property type="protein sequence ID" value="ESQ45399"/>
    <property type="gene ID" value="EUTSA_v10010881mg"/>
</dbReference>